<feature type="transmembrane region" description="Helical" evidence="1">
    <location>
        <begin position="12"/>
        <end position="30"/>
    </location>
</feature>
<comment type="caution">
    <text evidence="2">The sequence shown here is derived from an EMBL/GenBank/DDBJ whole genome shotgun (WGS) entry which is preliminary data.</text>
</comment>
<dbReference type="OrthoDB" id="1725779at2"/>
<feature type="transmembrane region" description="Helical" evidence="1">
    <location>
        <begin position="36"/>
        <end position="54"/>
    </location>
</feature>
<dbReference type="Pfam" id="PF09581">
    <property type="entry name" value="Spore_III_AF"/>
    <property type="match status" value="1"/>
</dbReference>
<evidence type="ECO:0000313" key="2">
    <source>
        <dbReference type="EMBL" id="GAV25667.1"/>
    </source>
</evidence>
<dbReference type="Proteomes" id="UP000187338">
    <property type="component" value="Unassembled WGS sequence"/>
</dbReference>
<accession>A0A1L8D3I4</accession>
<gene>
    <name evidence="2" type="ORF">ciss_16000</name>
</gene>
<dbReference type="NCBIfam" id="TIGR02896">
    <property type="entry name" value="spore_III_AF"/>
    <property type="match status" value="1"/>
</dbReference>
<keyword evidence="1" id="KW-1133">Transmembrane helix</keyword>
<name>A0A1L8D3I4_9THEO</name>
<protein>
    <submittedName>
        <fullName evidence="2">Stage III sporulation protein AF</fullName>
    </submittedName>
</protein>
<keyword evidence="1" id="KW-0472">Membrane</keyword>
<dbReference type="AlphaFoldDB" id="A0A1L8D3I4"/>
<dbReference type="InterPro" id="IPR014245">
    <property type="entry name" value="Spore_III_AF"/>
</dbReference>
<dbReference type="STRING" id="661089.ciss_16000"/>
<dbReference type="EMBL" id="BDJL01000055">
    <property type="protein sequence ID" value="GAV25667.1"/>
    <property type="molecule type" value="Genomic_DNA"/>
</dbReference>
<keyword evidence="1" id="KW-0812">Transmembrane</keyword>
<keyword evidence="3" id="KW-1185">Reference proteome</keyword>
<organism evidence="2 3">
    <name type="scientific">Carboxydothermus islandicus</name>
    <dbReference type="NCBI Taxonomy" id="661089"/>
    <lineage>
        <taxon>Bacteria</taxon>
        <taxon>Bacillati</taxon>
        <taxon>Bacillota</taxon>
        <taxon>Clostridia</taxon>
        <taxon>Thermoanaerobacterales</taxon>
        <taxon>Thermoanaerobacteraceae</taxon>
        <taxon>Carboxydothermus</taxon>
    </lineage>
</organism>
<sequence length="160" mass="17981">MEGLIKLAREIIFLLLLFTFLELLLPLGQIRNFTRAIIGLLLIMAMLTSLMELLHVNWNLAVFLPESQSKTVTVSQGSLLEKARSEAEKSLEAQIKALLNLNGGKVEEVEVKLGEGRVKEVTVYVKKPLEEGEKARFAEVLKAFFGIEKNINFKRVEVGQ</sequence>
<proteinExistence type="predicted"/>
<evidence type="ECO:0000256" key="1">
    <source>
        <dbReference type="SAM" id="Phobius"/>
    </source>
</evidence>
<dbReference type="RefSeq" id="WP_075865819.1">
    <property type="nucleotide sequence ID" value="NZ_BDJL01000055.1"/>
</dbReference>
<evidence type="ECO:0000313" key="3">
    <source>
        <dbReference type="Proteomes" id="UP000187338"/>
    </source>
</evidence>
<reference evidence="3" key="1">
    <citation type="submission" date="2016-12" db="EMBL/GenBank/DDBJ databases">
        <title>Draft Genome Sequences od Carboxydothermus pertinax and islandicus, Hydrogenogenic Carboxydotrophic Bacteria.</title>
        <authorList>
            <person name="Fukuyama Y."/>
            <person name="Ohmae K."/>
            <person name="Yoneda Y."/>
            <person name="Yoshida T."/>
            <person name="Sako Y."/>
        </authorList>
    </citation>
    <scope>NUCLEOTIDE SEQUENCE [LARGE SCALE GENOMIC DNA]</scope>
    <source>
        <strain evidence="3">SET</strain>
    </source>
</reference>